<evidence type="ECO:0000259" key="2">
    <source>
        <dbReference type="Pfam" id="PF01458"/>
    </source>
</evidence>
<evidence type="ECO:0000256" key="1">
    <source>
        <dbReference type="ARBA" id="ARBA00043967"/>
    </source>
</evidence>
<sequence>MNEIPMNDVARELLKDVADIDGKPEGVAFNIREDSQCAGRNSTNNIQIVSKEDGSGIDIIVQPGTKNDKVFIPALVTCSGVHDLVYNDFYIGEDADVTIVAGCGVSTDGCDGSEHNGIHRFFLKPGSKVLYIEKHIGVGEGTGKRVINPETYIEQEAGSYMEMNTTQIKGVDSTKRKSAAKLGEGAKLVIKEKLMTHGDQYAETAFEVDMDGAGSSCTLSSRSVARDRSRQLFLSKINGNNQCAGHSECDAIIMDEGVVSAIPEITANDLEAELIHEAAIGKIAGDQIIKLRTLGLTEHEAEQHIIEGFLK</sequence>
<dbReference type="InterPro" id="IPR000825">
    <property type="entry name" value="SUF_FeS_clus_asmbl_SufBD_core"/>
</dbReference>
<gene>
    <name evidence="3" type="ORF">ELLFYP34_00500</name>
</gene>
<reference evidence="3" key="1">
    <citation type="submission" date="2019-11" db="EMBL/GenBank/DDBJ databases">
        <authorList>
            <person name="Feng L."/>
        </authorList>
    </citation>
    <scope>NUCLEOTIDE SEQUENCE</scope>
    <source>
        <strain evidence="3">ElimosumLFYP34</strain>
    </source>
</reference>
<dbReference type="PANTHER" id="PTHR30508:SF1">
    <property type="entry name" value="UPF0051 PROTEIN ABCI8, CHLOROPLASTIC-RELATED"/>
    <property type="match status" value="1"/>
</dbReference>
<dbReference type="InterPro" id="IPR037284">
    <property type="entry name" value="SUF_FeS_clus_asmbl_SufBD_sf"/>
</dbReference>
<comment type="similarity">
    <text evidence="1">Belongs to the iron-sulfur cluster assembly SufBD family.</text>
</comment>
<dbReference type="SUPFAM" id="SSF101960">
    <property type="entry name" value="Stabilizer of iron transporter SufD"/>
    <property type="match status" value="1"/>
</dbReference>
<protein>
    <submittedName>
        <fullName evidence="3">Cysteine desulfurase activator complex subunit SufB</fullName>
    </submittedName>
</protein>
<dbReference type="Pfam" id="PF01458">
    <property type="entry name" value="SUFBD_core"/>
    <property type="match status" value="1"/>
</dbReference>
<name>A0A6N3FNG3_EUBLI</name>
<accession>A0A6N3FNG3</accession>
<feature type="domain" description="SUF system FeS cluster assembly SufBD core" evidence="2">
    <location>
        <begin position="91"/>
        <end position="309"/>
    </location>
</feature>
<dbReference type="PANTHER" id="PTHR30508">
    <property type="entry name" value="FES CLUSTER ASSEMBLY PROTEIN SUF"/>
    <property type="match status" value="1"/>
</dbReference>
<evidence type="ECO:0000313" key="3">
    <source>
        <dbReference type="EMBL" id="VYU53465.1"/>
    </source>
</evidence>
<organism evidence="3">
    <name type="scientific">Eubacterium limosum</name>
    <dbReference type="NCBI Taxonomy" id="1736"/>
    <lineage>
        <taxon>Bacteria</taxon>
        <taxon>Bacillati</taxon>
        <taxon>Bacillota</taxon>
        <taxon>Clostridia</taxon>
        <taxon>Eubacteriales</taxon>
        <taxon>Eubacteriaceae</taxon>
        <taxon>Eubacterium</taxon>
    </lineage>
</organism>
<dbReference type="InterPro" id="IPR055346">
    <property type="entry name" value="Fe-S_cluster_assembly_SufBD"/>
</dbReference>
<dbReference type="EMBL" id="CACRTR010000012">
    <property type="protein sequence ID" value="VYU53465.1"/>
    <property type="molecule type" value="Genomic_DNA"/>
</dbReference>
<dbReference type="AlphaFoldDB" id="A0A6N3FNG3"/>
<proteinExistence type="inferred from homology"/>
<dbReference type="GO" id="GO:0016226">
    <property type="term" value="P:iron-sulfur cluster assembly"/>
    <property type="evidence" value="ECO:0007669"/>
    <property type="project" value="InterPro"/>
</dbReference>